<sequence>MGDLHRHAEVSRHVIDAMVRIRPQEDYVCVELGNYLTDLSQFRDPFAHMNAKADVWTRATRKGWLGILGFIPVVGTIAVDLILDLGVDLDTWINKLLGEHDPPDRRHGMFAGYMKEAIRGVTHTLFAEGAPKSADLRSRILPQIEGLAPLKEAELDRLFEAHFTQYWPHEHTDMPPYVLYGEHRPRHRAYRRGPRGLSNYLEEYIEYLSESLTKLEVDWKACSNQAQDAPERHEALVRLGKVLHGVEDYFFHSNYCELHLWHSLRRSRPTMTDEAFRTWFVANVRAHWLPQDVEQALKDSIDDTFVPSQAHQLRSFLRRLRYPAYRPVNTVDPDTSLPSLDHLFTAGFDKKDLFHTLAMALESMEAPLSRIQRVEVVVPQAIVEAFQPAARAAQLRDSPLVLVRTIFNHSFRSELGKDGDELDKQLGVHAAQLGSGVYDTSIDQLETKGYLNHTAAASWRRALAIDKDLESFGQNTPGVGGFLMSFFSEAQAELEKSRRTSRRHDLSRAFGEGNVLDERSDNGATGEHVGMHAMQSKDTPRSQPMHEEAKRLARFASMAVASLLVTEVNRTPSTAQGLDWDVILRHYLRFPDGKPAMWESQVLAHYRTNRVDPAYDEIPDRVPTPLASGPQALTRVAKRRGGSKRAELEKRYVKLEERVDRIGNIF</sequence>
<evidence type="ECO:0000313" key="3">
    <source>
        <dbReference type="Proteomes" id="UP000297496"/>
    </source>
</evidence>
<dbReference type="AlphaFoldDB" id="A0A4Z1CGK1"/>
<dbReference type="RefSeq" id="WP_135838957.1">
    <property type="nucleotide sequence ID" value="NZ_SRRO01000001.1"/>
</dbReference>
<evidence type="ECO:0000256" key="1">
    <source>
        <dbReference type="SAM" id="MobiDB-lite"/>
    </source>
</evidence>
<name>A0A4Z1CGK1_9ACTN</name>
<gene>
    <name evidence="2" type="ORF">EXE59_11100</name>
</gene>
<comment type="caution">
    <text evidence="2">The sequence shown here is derived from an EMBL/GenBank/DDBJ whole genome shotgun (WGS) entry which is preliminary data.</text>
</comment>
<protein>
    <submittedName>
        <fullName evidence="2">Uncharacterized protein</fullName>
    </submittedName>
</protein>
<dbReference type="OrthoDB" id="3796606at2"/>
<reference evidence="2 3" key="1">
    <citation type="submission" date="2019-04" db="EMBL/GenBank/DDBJ databases">
        <title>Three New Species of Nocardioides, Nocardioides euryhalodurans sp. nov., Nocardioides seonyuensis sp. nov. and Nocardioides eburneoflavus sp. nov. Isolated from Soil.</title>
        <authorList>
            <person name="Roh S.G."/>
            <person name="Lee C."/>
            <person name="Kim M.-K."/>
            <person name="Kim S.B."/>
        </authorList>
    </citation>
    <scope>NUCLEOTIDE SEQUENCE [LARGE SCALE GENOMIC DNA]</scope>
    <source>
        <strain evidence="2 3">MMS17-SY213</strain>
    </source>
</reference>
<proteinExistence type="predicted"/>
<keyword evidence="3" id="KW-1185">Reference proteome</keyword>
<organism evidence="2 3">
    <name type="scientific">Nocardioides eburneiflavus</name>
    <dbReference type="NCBI Taxonomy" id="2518372"/>
    <lineage>
        <taxon>Bacteria</taxon>
        <taxon>Bacillati</taxon>
        <taxon>Actinomycetota</taxon>
        <taxon>Actinomycetes</taxon>
        <taxon>Propionibacteriales</taxon>
        <taxon>Nocardioidaceae</taxon>
        <taxon>Nocardioides</taxon>
    </lineage>
</organism>
<accession>A0A4Z1CGK1</accession>
<evidence type="ECO:0000313" key="2">
    <source>
        <dbReference type="EMBL" id="TGN64447.1"/>
    </source>
</evidence>
<feature type="region of interest" description="Disordered" evidence="1">
    <location>
        <begin position="509"/>
        <end position="542"/>
    </location>
</feature>
<dbReference type="Proteomes" id="UP000297496">
    <property type="component" value="Unassembled WGS sequence"/>
</dbReference>
<dbReference type="EMBL" id="SRRO01000001">
    <property type="protein sequence ID" value="TGN64447.1"/>
    <property type="molecule type" value="Genomic_DNA"/>
</dbReference>